<dbReference type="PANTHER" id="PTHR42763:SF2">
    <property type="entry name" value="ADP-GLUCOSE PHOSPHORYLASE"/>
    <property type="match status" value="1"/>
</dbReference>
<keyword evidence="1" id="KW-0808">Transferase</keyword>
<dbReference type="EMBL" id="JTDI01000001">
    <property type="protein sequence ID" value="KHK93405.1"/>
    <property type="molecule type" value="Genomic_DNA"/>
</dbReference>
<keyword evidence="3" id="KW-0119">Carbohydrate metabolism</keyword>
<comment type="caution">
    <text evidence="7">The sequence shown here is derived from an EMBL/GenBank/DDBJ whole genome shotgun (WGS) entry which is preliminary data.</text>
</comment>
<dbReference type="PANTHER" id="PTHR42763">
    <property type="entry name" value="ADP-GLUCOSE PHOSPHORYLASE"/>
    <property type="match status" value="1"/>
</dbReference>
<keyword evidence="5" id="KW-0862">Zinc</keyword>
<evidence type="ECO:0000313" key="7">
    <source>
        <dbReference type="EMBL" id="KHK93405.1"/>
    </source>
</evidence>
<evidence type="ECO:0000259" key="6">
    <source>
        <dbReference type="Pfam" id="PF01087"/>
    </source>
</evidence>
<evidence type="ECO:0000256" key="4">
    <source>
        <dbReference type="PIRSR" id="PIRSR000808-1"/>
    </source>
</evidence>
<dbReference type="GO" id="GO:0008108">
    <property type="term" value="F:UDP-glucose:hexose-1-phosphate uridylyltransferase activity"/>
    <property type="evidence" value="ECO:0007669"/>
    <property type="project" value="InterPro"/>
</dbReference>
<dbReference type="InterPro" id="IPR001937">
    <property type="entry name" value="GalP_UDPtransf1"/>
</dbReference>
<dbReference type="InterPro" id="IPR053177">
    <property type="entry name" value="ADP-glucose_phosphorylase"/>
</dbReference>
<feature type="active site" description="Tele-UMP-histidine intermediate" evidence="4">
    <location>
        <position position="160"/>
    </location>
</feature>
<dbReference type="GO" id="GO:0008270">
    <property type="term" value="F:zinc ion binding"/>
    <property type="evidence" value="ECO:0007669"/>
    <property type="project" value="InterPro"/>
</dbReference>
<gene>
    <name evidence="7" type="ORF">LK12_03760</name>
</gene>
<dbReference type="Proteomes" id="UP000031057">
    <property type="component" value="Unassembled WGS sequence"/>
</dbReference>
<organism evidence="7 8">
    <name type="scientific">Novosphingobium malaysiense</name>
    <dbReference type="NCBI Taxonomy" id="1348853"/>
    <lineage>
        <taxon>Bacteria</taxon>
        <taxon>Pseudomonadati</taxon>
        <taxon>Pseudomonadota</taxon>
        <taxon>Alphaproteobacteria</taxon>
        <taxon>Sphingomonadales</taxon>
        <taxon>Sphingomonadaceae</taxon>
        <taxon>Novosphingobium</taxon>
    </lineage>
</organism>
<dbReference type="Gene3D" id="3.30.428.10">
    <property type="entry name" value="HIT-like"/>
    <property type="match status" value="2"/>
</dbReference>
<reference evidence="7 8" key="1">
    <citation type="submission" date="2014-10" db="EMBL/GenBank/DDBJ databases">
        <title>Genome sequence of Novosphingobium malaysiense MUSC 273(T).</title>
        <authorList>
            <person name="Lee L.-H."/>
        </authorList>
    </citation>
    <scope>NUCLEOTIDE SEQUENCE [LARGE SCALE GENOMIC DNA]</scope>
    <source>
        <strain evidence="7 8">MUSC 273</strain>
    </source>
</reference>
<feature type="domain" description="Galactose-1-phosphate uridyl transferase N-terminal" evidence="6">
    <location>
        <begin position="3"/>
        <end position="170"/>
    </location>
</feature>
<feature type="binding site" evidence="5">
    <location>
        <position position="107"/>
    </location>
    <ligand>
        <name>Zn(2+)</name>
        <dbReference type="ChEBI" id="CHEBI:29105"/>
    </ligand>
</feature>
<feature type="binding site" evidence="5">
    <location>
        <position position="158"/>
    </location>
    <ligand>
        <name>Zn(2+)</name>
        <dbReference type="ChEBI" id="CHEBI:29105"/>
    </ligand>
</feature>
<proteinExistence type="predicted"/>
<keyword evidence="2" id="KW-0548">Nucleotidyltransferase</keyword>
<dbReference type="STRING" id="1348853.LK12_03760"/>
<dbReference type="Pfam" id="PF01087">
    <property type="entry name" value="GalP_UDP_transf"/>
    <property type="match status" value="1"/>
</dbReference>
<keyword evidence="5" id="KW-0479">Metal-binding</keyword>
<dbReference type="InterPro" id="IPR036265">
    <property type="entry name" value="HIT-like_sf"/>
</dbReference>
<dbReference type="InterPro" id="IPR005849">
    <property type="entry name" value="GalP_Utransf_N"/>
</dbReference>
<feature type="binding site" evidence="5">
    <location>
        <position position="46"/>
    </location>
    <ligand>
        <name>Zn(2+)</name>
        <dbReference type="ChEBI" id="CHEBI:29105"/>
    </ligand>
</feature>
<dbReference type="AlphaFoldDB" id="A0A0B1ZQI7"/>
<dbReference type="SUPFAM" id="SSF54197">
    <property type="entry name" value="HIT-like"/>
    <property type="match status" value="2"/>
</dbReference>
<accession>A0A0B1ZQI7</accession>
<protein>
    <recommendedName>
        <fullName evidence="6">Galactose-1-phosphate uridyl transferase N-terminal domain-containing protein</fullName>
    </recommendedName>
</protein>
<name>A0A0B1ZQI7_9SPHN</name>
<evidence type="ECO:0000256" key="3">
    <source>
        <dbReference type="ARBA" id="ARBA00023277"/>
    </source>
</evidence>
<dbReference type="OrthoDB" id="9769064at2"/>
<evidence type="ECO:0000256" key="5">
    <source>
        <dbReference type="PIRSR" id="PIRSR000808-3"/>
    </source>
</evidence>
<dbReference type="GO" id="GO:0006012">
    <property type="term" value="P:galactose metabolic process"/>
    <property type="evidence" value="ECO:0007669"/>
    <property type="project" value="InterPro"/>
</dbReference>
<dbReference type="RefSeq" id="WP_082010327.1">
    <property type="nucleotide sequence ID" value="NZ_JTDI01000001.1"/>
</dbReference>
<evidence type="ECO:0000313" key="8">
    <source>
        <dbReference type="Proteomes" id="UP000031057"/>
    </source>
</evidence>
<dbReference type="PIRSF" id="PIRSF000808">
    <property type="entry name" value="GalT"/>
    <property type="match status" value="1"/>
</dbReference>
<keyword evidence="8" id="KW-1185">Reference proteome</keyword>
<evidence type="ECO:0000256" key="2">
    <source>
        <dbReference type="ARBA" id="ARBA00022695"/>
    </source>
</evidence>
<sequence>MSEIRQDRTNGEWVIIAPSRGERPHARVLADAKTPRLAIDPLCPFCPGNEDQLPAIIDEYSSPEAPGWHTRVIPNKFPVLSTARQVPSDRLQSGYGNHEVIIETPRHDIDFADMSADCSEAVVRTWHHRFGAALAIPGIEAVMLFRNRGNLAGASLGHAHSQIVALPFVPPRLRSTLDWEYAHFQTSGKCVVCEETERELESGKRVIECTERYAILTPFAAQRPYEQWIVPRRHTPSFAMANADDLAALSDTLQNALARLRNAKGELSYNLVLEPGSLDSEFAPAAHWSLRVVPHLTNPGGFELGTGMVINPSSPERDALHLAQSWG</sequence>
<feature type="binding site" evidence="5">
    <location>
        <position position="43"/>
    </location>
    <ligand>
        <name>Zn(2+)</name>
        <dbReference type="ChEBI" id="CHEBI:29105"/>
    </ligand>
</feature>
<evidence type="ECO:0000256" key="1">
    <source>
        <dbReference type="ARBA" id="ARBA00022679"/>
    </source>
</evidence>
<comment type="cofactor">
    <cofactor evidence="5">
        <name>Zn(2+)</name>
        <dbReference type="ChEBI" id="CHEBI:29105"/>
    </cofactor>
    <text evidence="5">Binds 1 zinc ion per subunit.</text>
</comment>